<reference evidence="1 2" key="1">
    <citation type="submission" date="2019-02" db="EMBL/GenBank/DDBJ databases">
        <title>Arundinibacter roseus gen. nov., sp. nov., a new member of the family Cytophagaceae.</title>
        <authorList>
            <person name="Szuroczki S."/>
            <person name="Khayer B."/>
            <person name="Sproer C."/>
            <person name="Toumi M."/>
            <person name="Szabo A."/>
            <person name="Felfoldi T."/>
            <person name="Schumann P."/>
            <person name="Toth E."/>
        </authorList>
    </citation>
    <scope>NUCLEOTIDE SEQUENCE [LARGE SCALE GENOMIC DNA]</scope>
    <source>
        <strain evidence="1 2">DMA-k-7a</strain>
    </source>
</reference>
<proteinExistence type="predicted"/>
<sequence>MKISIKYLLFYLTLLSPFFLLTSCEDVVTLDTETGPEQLVVDGWITNQPGAQTIRLSRSAAYFNNAAALPALQASVELTDDAGNSYVFQDVQNNGIYQWTPESDSVALGKIGRTYTLRIRYEGEEYVSANEIKRVPTIDSLIYTEERFPIDPPEGPREGYIAEFFARDFTGIGDTYWIKSLKGGKLYANEPTSISIAYDASFSPGSPSDGLMFILPLRQSITINQLFSAGDTVGVELHSITNEAYYFLQQVRQESSNGGIFAVPPANIPTNIRNVNPNGKKALGYFGASAVNRAETIIDPARARPKE</sequence>
<gene>
    <name evidence="1" type="ORF">EZE20_15990</name>
</gene>
<dbReference type="OrthoDB" id="1117670at2"/>
<dbReference type="RefSeq" id="WP_132119443.1">
    <property type="nucleotide sequence ID" value="NZ_SMJU01000009.1"/>
</dbReference>
<evidence type="ECO:0000313" key="2">
    <source>
        <dbReference type="Proteomes" id="UP000295706"/>
    </source>
</evidence>
<name>A0A4R4K877_9BACT</name>
<keyword evidence="2" id="KW-1185">Reference proteome</keyword>
<accession>A0A4R4K877</accession>
<dbReference type="PROSITE" id="PS51257">
    <property type="entry name" value="PROKAR_LIPOPROTEIN"/>
    <property type="match status" value="1"/>
</dbReference>
<protein>
    <submittedName>
        <fullName evidence="1">DUF4249 domain-containing protein</fullName>
    </submittedName>
</protein>
<evidence type="ECO:0000313" key="1">
    <source>
        <dbReference type="EMBL" id="TDB63790.1"/>
    </source>
</evidence>
<dbReference type="Pfam" id="PF14054">
    <property type="entry name" value="DUF4249"/>
    <property type="match status" value="1"/>
</dbReference>
<dbReference type="InterPro" id="IPR025345">
    <property type="entry name" value="DUF4249"/>
</dbReference>
<comment type="caution">
    <text evidence="1">The sequence shown here is derived from an EMBL/GenBank/DDBJ whole genome shotgun (WGS) entry which is preliminary data.</text>
</comment>
<organism evidence="1 2">
    <name type="scientific">Arundinibacter roseus</name>
    <dbReference type="NCBI Taxonomy" id="2070510"/>
    <lineage>
        <taxon>Bacteria</taxon>
        <taxon>Pseudomonadati</taxon>
        <taxon>Bacteroidota</taxon>
        <taxon>Cytophagia</taxon>
        <taxon>Cytophagales</taxon>
        <taxon>Spirosomataceae</taxon>
        <taxon>Arundinibacter</taxon>
    </lineage>
</organism>
<dbReference type="Proteomes" id="UP000295706">
    <property type="component" value="Unassembled WGS sequence"/>
</dbReference>
<dbReference type="AlphaFoldDB" id="A0A4R4K877"/>
<dbReference type="EMBL" id="SMJU01000009">
    <property type="protein sequence ID" value="TDB63790.1"/>
    <property type="molecule type" value="Genomic_DNA"/>
</dbReference>